<evidence type="ECO:0000313" key="2">
    <source>
        <dbReference type="Proteomes" id="UP000027265"/>
    </source>
</evidence>
<evidence type="ECO:0000313" key="1">
    <source>
        <dbReference type="EMBL" id="KDQ52123.1"/>
    </source>
</evidence>
<name>A0A067PB18_9AGAM</name>
<dbReference type="Proteomes" id="UP000027265">
    <property type="component" value="Unassembled WGS sequence"/>
</dbReference>
<dbReference type="EMBL" id="KL197742">
    <property type="protein sequence ID" value="KDQ52123.1"/>
    <property type="molecule type" value="Genomic_DNA"/>
</dbReference>
<keyword evidence="2" id="KW-1185">Reference proteome</keyword>
<dbReference type="InParanoid" id="A0A067PB18"/>
<dbReference type="HOGENOM" id="CLU_2210439_0_0_1"/>
<reference evidence="2" key="1">
    <citation type="journal article" date="2014" name="Proc. Natl. Acad. Sci. U.S.A.">
        <title>Extensive sampling of basidiomycete genomes demonstrates inadequacy of the white-rot/brown-rot paradigm for wood decay fungi.</title>
        <authorList>
            <person name="Riley R."/>
            <person name="Salamov A.A."/>
            <person name="Brown D.W."/>
            <person name="Nagy L.G."/>
            <person name="Floudas D."/>
            <person name="Held B.W."/>
            <person name="Levasseur A."/>
            <person name="Lombard V."/>
            <person name="Morin E."/>
            <person name="Otillar R."/>
            <person name="Lindquist E.A."/>
            <person name="Sun H."/>
            <person name="LaButti K.M."/>
            <person name="Schmutz J."/>
            <person name="Jabbour D."/>
            <person name="Luo H."/>
            <person name="Baker S.E."/>
            <person name="Pisabarro A.G."/>
            <person name="Walton J.D."/>
            <person name="Blanchette R.A."/>
            <person name="Henrissat B."/>
            <person name="Martin F."/>
            <person name="Cullen D."/>
            <person name="Hibbett D.S."/>
            <person name="Grigoriev I.V."/>
        </authorList>
    </citation>
    <scope>NUCLEOTIDE SEQUENCE [LARGE SCALE GENOMIC DNA]</scope>
    <source>
        <strain evidence="2">MUCL 33604</strain>
    </source>
</reference>
<protein>
    <submittedName>
        <fullName evidence="1">Uncharacterized protein</fullName>
    </submittedName>
</protein>
<proteinExistence type="predicted"/>
<accession>A0A067PB18</accession>
<gene>
    <name evidence="1" type="ORF">JAAARDRAFT_490223</name>
</gene>
<dbReference type="AlphaFoldDB" id="A0A067PB18"/>
<dbReference type="OrthoDB" id="206700at2759"/>
<sequence>MTTLASQAVSHPHPIQATLLSIEAKHAYEKVSDSPHASSCRTRVSMTSLTHVDEIFALCPPTHPSLCISEIVGLQVMRSRWKRRLSPRKRPPGEVSIVFDYGLPRLT</sequence>
<organism evidence="1 2">
    <name type="scientific">Jaapia argillacea MUCL 33604</name>
    <dbReference type="NCBI Taxonomy" id="933084"/>
    <lineage>
        <taxon>Eukaryota</taxon>
        <taxon>Fungi</taxon>
        <taxon>Dikarya</taxon>
        <taxon>Basidiomycota</taxon>
        <taxon>Agaricomycotina</taxon>
        <taxon>Agaricomycetes</taxon>
        <taxon>Agaricomycetidae</taxon>
        <taxon>Jaapiales</taxon>
        <taxon>Jaapiaceae</taxon>
        <taxon>Jaapia</taxon>
    </lineage>
</organism>